<dbReference type="EMBL" id="KK365160">
    <property type="protein sequence ID" value="KCZ80860.1"/>
    <property type="molecule type" value="Genomic_DNA"/>
</dbReference>
<gene>
    <name evidence="1" type="ORF">H312_01743</name>
</gene>
<dbReference type="Pfam" id="PF17031">
    <property type="entry name" value="DUF5101"/>
    <property type="match status" value="1"/>
</dbReference>
<reference evidence="2" key="1">
    <citation type="submission" date="2013-02" db="EMBL/GenBank/DDBJ databases">
        <authorList>
            <consortium name="The Broad Institute Genome Sequencing Platform"/>
            <person name="Cuomo C."/>
            <person name="Becnel J."/>
            <person name="Sanscrainte N."/>
            <person name="Walker B."/>
            <person name="Young S.K."/>
            <person name="Zeng Q."/>
            <person name="Gargeya S."/>
            <person name="Fitzgerald M."/>
            <person name="Haas B."/>
            <person name="Abouelleil A."/>
            <person name="Alvarado L."/>
            <person name="Arachchi H.M."/>
            <person name="Berlin A.M."/>
            <person name="Chapman S.B."/>
            <person name="Dewar J."/>
            <person name="Goldberg J."/>
            <person name="Griggs A."/>
            <person name="Gujja S."/>
            <person name="Hansen M."/>
            <person name="Howarth C."/>
            <person name="Imamovic A."/>
            <person name="Larimer J."/>
            <person name="McCowan C."/>
            <person name="Murphy C."/>
            <person name="Neiman D."/>
            <person name="Pearson M."/>
            <person name="Priest M."/>
            <person name="Roberts A."/>
            <person name="Saif S."/>
            <person name="Shea T."/>
            <person name="Sisk P."/>
            <person name="Sykes S."/>
            <person name="Wortman J."/>
            <person name="Nusbaum C."/>
            <person name="Birren B."/>
        </authorList>
    </citation>
    <scope>NUCLEOTIDE SEQUENCE [LARGE SCALE GENOMIC DNA]</scope>
    <source>
        <strain evidence="2">PRA339</strain>
    </source>
</reference>
<organism evidence="1 2">
    <name type="scientific">Anncaliia algerae PRA339</name>
    <dbReference type="NCBI Taxonomy" id="1288291"/>
    <lineage>
        <taxon>Eukaryota</taxon>
        <taxon>Fungi</taxon>
        <taxon>Fungi incertae sedis</taxon>
        <taxon>Microsporidia</taxon>
        <taxon>Tubulinosematoidea</taxon>
        <taxon>Tubulinosematidae</taxon>
        <taxon>Anncaliia</taxon>
    </lineage>
</organism>
<keyword evidence="2" id="KW-1185">Reference proteome</keyword>
<evidence type="ECO:0000313" key="1">
    <source>
        <dbReference type="EMBL" id="KCZ80860.1"/>
    </source>
</evidence>
<dbReference type="VEuPathDB" id="MicrosporidiaDB:H312_01743"/>
<protein>
    <submittedName>
        <fullName evidence="1">Uncharacterized protein</fullName>
    </submittedName>
</protein>
<dbReference type="AlphaFoldDB" id="A0A059F114"/>
<sequence>MRGVLQESTNSLKEGTPKKKIIASRSELINDLEETAKMMTDMNLVYDLKQCINLLKGEDIEIINDLKESIYELSEENIRLNEERADLIVERDYLKREIEKK</sequence>
<dbReference type="HOGENOM" id="CLU_177947_0_0_1"/>
<evidence type="ECO:0000313" key="2">
    <source>
        <dbReference type="Proteomes" id="UP000030655"/>
    </source>
</evidence>
<dbReference type="InterPro" id="IPR031492">
    <property type="entry name" value="DUF5101"/>
</dbReference>
<accession>A0A059F114</accession>
<dbReference type="Proteomes" id="UP000030655">
    <property type="component" value="Unassembled WGS sequence"/>
</dbReference>
<reference evidence="1 2" key="2">
    <citation type="submission" date="2014-03" db="EMBL/GenBank/DDBJ databases">
        <title>The Genome Sequence of Anncaliia algerae insect isolate PRA339.</title>
        <authorList>
            <consortium name="The Broad Institute Genome Sequencing Platform"/>
            <consortium name="The Broad Institute Genome Sequencing Center for Infectious Disease"/>
            <person name="Cuomo C."/>
            <person name="Becnel J."/>
            <person name="Sanscrainte N."/>
            <person name="Walker B."/>
            <person name="Young S.K."/>
            <person name="Zeng Q."/>
            <person name="Gargeya S."/>
            <person name="Fitzgerald M."/>
            <person name="Haas B."/>
            <person name="Abouelleil A."/>
            <person name="Alvarado L."/>
            <person name="Arachchi H.M."/>
            <person name="Berlin A.M."/>
            <person name="Chapman S.B."/>
            <person name="Dewar J."/>
            <person name="Goldberg J."/>
            <person name="Griggs A."/>
            <person name="Gujja S."/>
            <person name="Hansen M."/>
            <person name="Howarth C."/>
            <person name="Imamovic A."/>
            <person name="Larimer J."/>
            <person name="McCowan C."/>
            <person name="Murphy C."/>
            <person name="Neiman D."/>
            <person name="Pearson M."/>
            <person name="Priest M."/>
            <person name="Roberts A."/>
            <person name="Saif S."/>
            <person name="Shea T."/>
            <person name="Sisk P."/>
            <person name="Sykes S."/>
            <person name="Wortman J."/>
            <person name="Nusbaum C."/>
            <person name="Birren B."/>
        </authorList>
    </citation>
    <scope>NUCLEOTIDE SEQUENCE [LARGE SCALE GENOMIC DNA]</scope>
    <source>
        <strain evidence="1 2">PRA339</strain>
    </source>
</reference>
<proteinExistence type="predicted"/>
<dbReference type="OrthoDB" id="10353870at2759"/>
<name>A0A059F114_9MICR</name>